<evidence type="ECO:0000313" key="2">
    <source>
        <dbReference type="Proteomes" id="UP000789920"/>
    </source>
</evidence>
<evidence type="ECO:0000313" key="1">
    <source>
        <dbReference type="EMBL" id="CAG8683789.1"/>
    </source>
</evidence>
<reference evidence="1" key="1">
    <citation type="submission" date="2021-06" db="EMBL/GenBank/DDBJ databases">
        <authorList>
            <person name="Kallberg Y."/>
            <person name="Tangrot J."/>
            <person name="Rosling A."/>
        </authorList>
    </citation>
    <scope>NUCLEOTIDE SEQUENCE</scope>
    <source>
        <strain evidence="1">MA461A</strain>
    </source>
</reference>
<keyword evidence="2" id="KW-1185">Reference proteome</keyword>
<name>A0ACA9P481_9GLOM</name>
<dbReference type="EMBL" id="CAJVQC010017315">
    <property type="protein sequence ID" value="CAG8683789.1"/>
    <property type="molecule type" value="Genomic_DNA"/>
</dbReference>
<proteinExistence type="predicted"/>
<sequence>IYFFPNSTACELIYESSKKLDICNMVTRIVTEVRARDEVPRVPLAE</sequence>
<dbReference type="Proteomes" id="UP000789920">
    <property type="component" value="Unassembled WGS sequence"/>
</dbReference>
<accession>A0ACA9P481</accession>
<protein>
    <submittedName>
        <fullName evidence="1">36193_t:CDS:1</fullName>
    </submittedName>
</protein>
<feature type="non-terminal residue" evidence="1">
    <location>
        <position position="1"/>
    </location>
</feature>
<organism evidence="1 2">
    <name type="scientific">Racocetra persica</name>
    <dbReference type="NCBI Taxonomy" id="160502"/>
    <lineage>
        <taxon>Eukaryota</taxon>
        <taxon>Fungi</taxon>
        <taxon>Fungi incertae sedis</taxon>
        <taxon>Mucoromycota</taxon>
        <taxon>Glomeromycotina</taxon>
        <taxon>Glomeromycetes</taxon>
        <taxon>Diversisporales</taxon>
        <taxon>Gigasporaceae</taxon>
        <taxon>Racocetra</taxon>
    </lineage>
</organism>
<gene>
    <name evidence="1" type="ORF">RPERSI_LOCUS9240</name>
</gene>
<comment type="caution">
    <text evidence="1">The sequence shown here is derived from an EMBL/GenBank/DDBJ whole genome shotgun (WGS) entry which is preliminary data.</text>
</comment>